<keyword evidence="1" id="KW-0472">Membrane</keyword>
<name>A0AAP0HJE2_9MAGN</name>
<feature type="transmembrane region" description="Helical" evidence="1">
    <location>
        <begin position="75"/>
        <end position="95"/>
    </location>
</feature>
<protein>
    <submittedName>
        <fullName evidence="2">Uncharacterized protein</fullName>
    </submittedName>
</protein>
<keyword evidence="1" id="KW-1133">Transmembrane helix</keyword>
<evidence type="ECO:0000313" key="2">
    <source>
        <dbReference type="EMBL" id="KAK9086982.1"/>
    </source>
</evidence>
<dbReference type="EMBL" id="JBBNAF010000013">
    <property type="protein sequence ID" value="KAK9086982.1"/>
    <property type="molecule type" value="Genomic_DNA"/>
</dbReference>
<keyword evidence="1" id="KW-0812">Transmembrane</keyword>
<evidence type="ECO:0000256" key="1">
    <source>
        <dbReference type="SAM" id="Phobius"/>
    </source>
</evidence>
<sequence length="292" mass="32583">MSLHLVQNYSIVSSLRLVVLAGLSAVSGLSVSSCWSPSLRPVVLLVSLSCLWSRRLSGLSVSSRRSPSLALNSRFLWSLISFLLAFVVLESYYILISSLCGNSAHEHGEQQESLCLHLYSSAGVTHSLRILQVETGKLILSGLAGSEQIEKTGKQLCDNSLFAMTIMLPLITRFNMNMHECASLFVFVLYILTDFDSPNWKSTYSLIREPGEVVKIKYTDVPLLYYTEILSMPDTFLGFHYRVILESESGSFGYGHLMIEIQLSYRVTRLSGMSGDFSTTLHDTRGNLPRMK</sequence>
<proteinExistence type="predicted"/>
<dbReference type="AlphaFoldDB" id="A0AAP0HJE2"/>
<comment type="caution">
    <text evidence="2">The sequence shown here is derived from an EMBL/GenBank/DDBJ whole genome shotgun (WGS) entry which is preliminary data.</text>
</comment>
<organism evidence="2 3">
    <name type="scientific">Stephania yunnanensis</name>
    <dbReference type="NCBI Taxonomy" id="152371"/>
    <lineage>
        <taxon>Eukaryota</taxon>
        <taxon>Viridiplantae</taxon>
        <taxon>Streptophyta</taxon>
        <taxon>Embryophyta</taxon>
        <taxon>Tracheophyta</taxon>
        <taxon>Spermatophyta</taxon>
        <taxon>Magnoliopsida</taxon>
        <taxon>Ranunculales</taxon>
        <taxon>Menispermaceae</taxon>
        <taxon>Menispermoideae</taxon>
        <taxon>Cissampelideae</taxon>
        <taxon>Stephania</taxon>
    </lineage>
</organism>
<reference evidence="2 3" key="1">
    <citation type="submission" date="2024-01" db="EMBL/GenBank/DDBJ databases">
        <title>Genome assemblies of Stephania.</title>
        <authorList>
            <person name="Yang L."/>
        </authorList>
    </citation>
    <scope>NUCLEOTIDE SEQUENCE [LARGE SCALE GENOMIC DNA]</scope>
    <source>
        <strain evidence="2">YNDBR</strain>
        <tissue evidence="2">Leaf</tissue>
    </source>
</reference>
<gene>
    <name evidence="2" type="ORF">Syun_029376</name>
</gene>
<dbReference type="Proteomes" id="UP001420932">
    <property type="component" value="Unassembled WGS sequence"/>
</dbReference>
<evidence type="ECO:0000313" key="3">
    <source>
        <dbReference type="Proteomes" id="UP001420932"/>
    </source>
</evidence>
<accession>A0AAP0HJE2</accession>
<keyword evidence="3" id="KW-1185">Reference proteome</keyword>